<gene>
    <name evidence="1" type="ORF">PX52LOC_05316</name>
</gene>
<dbReference type="AlphaFoldDB" id="A0A5C1AJF3"/>
<sequence length="137" mass="14898">MKTPKWLKAVSDFLTGRAIEEDIRRLQDATARSIRERSNGTRLLPRGGSGTSPPTACADVPAMPLPAINGILRALGLHGGKPVTDVRLAFTCKGLPTVQVTYHVNAADMARVTEELRKYELRPVEGPNWKIVPSEGV</sequence>
<name>A0A5C1AJF3_9BACT</name>
<organism evidence="1 2">
    <name type="scientific">Limnoglobus roseus</name>
    <dbReference type="NCBI Taxonomy" id="2598579"/>
    <lineage>
        <taxon>Bacteria</taxon>
        <taxon>Pseudomonadati</taxon>
        <taxon>Planctomycetota</taxon>
        <taxon>Planctomycetia</taxon>
        <taxon>Gemmatales</taxon>
        <taxon>Gemmataceae</taxon>
        <taxon>Limnoglobus</taxon>
    </lineage>
</organism>
<evidence type="ECO:0000313" key="2">
    <source>
        <dbReference type="Proteomes" id="UP000324974"/>
    </source>
</evidence>
<dbReference type="EMBL" id="CP042425">
    <property type="protein sequence ID" value="QEL18297.1"/>
    <property type="molecule type" value="Genomic_DNA"/>
</dbReference>
<dbReference type="KEGG" id="lrs:PX52LOC_05316"/>
<keyword evidence="2" id="KW-1185">Reference proteome</keyword>
<reference evidence="2" key="1">
    <citation type="submission" date="2019-08" db="EMBL/GenBank/DDBJ databases">
        <title>Limnoglobus roseus gen. nov., sp. nov., a novel freshwater planctomycete with a giant genome from the family Gemmataceae.</title>
        <authorList>
            <person name="Kulichevskaya I.S."/>
            <person name="Naumoff D.G."/>
            <person name="Miroshnikov K."/>
            <person name="Ivanova A."/>
            <person name="Philippov D.A."/>
            <person name="Hakobyan A."/>
            <person name="Rijpstra I.C."/>
            <person name="Sinninghe Damste J.S."/>
            <person name="Liesack W."/>
            <person name="Dedysh S.N."/>
        </authorList>
    </citation>
    <scope>NUCLEOTIDE SEQUENCE [LARGE SCALE GENOMIC DNA]</scope>
    <source>
        <strain evidence="2">PX52</strain>
    </source>
</reference>
<evidence type="ECO:0000313" key="1">
    <source>
        <dbReference type="EMBL" id="QEL18297.1"/>
    </source>
</evidence>
<proteinExistence type="predicted"/>
<protein>
    <submittedName>
        <fullName evidence="1">Uncharacterized protein</fullName>
    </submittedName>
</protein>
<accession>A0A5C1AJF3</accession>
<dbReference type="Proteomes" id="UP000324974">
    <property type="component" value="Chromosome"/>
</dbReference>
<dbReference type="RefSeq" id="WP_149112818.1">
    <property type="nucleotide sequence ID" value="NZ_CP042425.1"/>
</dbReference>